<name>A0A8X7YMF2_POPTO</name>
<dbReference type="Proteomes" id="UP000886885">
    <property type="component" value="Chromosome 11A"/>
</dbReference>
<accession>A0A8X7YMF2</accession>
<dbReference type="EMBL" id="JAAWWB010000021">
    <property type="protein sequence ID" value="KAG6755933.1"/>
    <property type="molecule type" value="Genomic_DNA"/>
</dbReference>
<keyword evidence="2" id="KW-1185">Reference proteome</keyword>
<proteinExistence type="predicted"/>
<evidence type="ECO:0000313" key="1">
    <source>
        <dbReference type="EMBL" id="KAG6755933.1"/>
    </source>
</evidence>
<dbReference type="AlphaFoldDB" id="A0A8X7YMF2"/>
<sequence>MPYCHVIMLPNKSKVLLYIRYIDKSLARRQNPEPWKRFMGRSFCEDSNRSKALETHRSCAPSTPSSEGSMDRLEKNYVVILAVEGPIGWQGNDPSTHFSECSVAFSVFLEVVFGNETKSRTLEKVHGQKVIVSWCFIPYILLPSWNLSYFSIFT</sequence>
<protein>
    <submittedName>
        <fullName evidence="1">Uncharacterized protein</fullName>
    </submittedName>
</protein>
<organism evidence="1 2">
    <name type="scientific">Populus tomentosa</name>
    <name type="common">Chinese white poplar</name>
    <dbReference type="NCBI Taxonomy" id="118781"/>
    <lineage>
        <taxon>Eukaryota</taxon>
        <taxon>Viridiplantae</taxon>
        <taxon>Streptophyta</taxon>
        <taxon>Embryophyta</taxon>
        <taxon>Tracheophyta</taxon>
        <taxon>Spermatophyta</taxon>
        <taxon>Magnoliopsida</taxon>
        <taxon>eudicotyledons</taxon>
        <taxon>Gunneridae</taxon>
        <taxon>Pentapetalae</taxon>
        <taxon>rosids</taxon>
        <taxon>fabids</taxon>
        <taxon>Malpighiales</taxon>
        <taxon>Salicaceae</taxon>
        <taxon>Saliceae</taxon>
        <taxon>Populus</taxon>
    </lineage>
</organism>
<evidence type="ECO:0000313" key="2">
    <source>
        <dbReference type="Proteomes" id="UP000886885"/>
    </source>
</evidence>
<gene>
    <name evidence="1" type="ORF">POTOM_039341</name>
</gene>
<comment type="caution">
    <text evidence="1">The sequence shown here is derived from an EMBL/GenBank/DDBJ whole genome shotgun (WGS) entry which is preliminary data.</text>
</comment>
<reference evidence="1" key="1">
    <citation type="journal article" date="2020" name="bioRxiv">
        <title>Hybrid origin of Populus tomentosa Carr. identified through genome sequencing and phylogenomic analysis.</title>
        <authorList>
            <person name="An X."/>
            <person name="Gao K."/>
            <person name="Chen Z."/>
            <person name="Li J."/>
            <person name="Yang X."/>
            <person name="Yang X."/>
            <person name="Zhou J."/>
            <person name="Guo T."/>
            <person name="Zhao T."/>
            <person name="Huang S."/>
            <person name="Miao D."/>
            <person name="Khan W.U."/>
            <person name="Rao P."/>
            <person name="Ye M."/>
            <person name="Lei B."/>
            <person name="Liao W."/>
            <person name="Wang J."/>
            <person name="Ji L."/>
            <person name="Li Y."/>
            <person name="Guo B."/>
            <person name="Mustafa N.S."/>
            <person name="Li S."/>
            <person name="Yun Q."/>
            <person name="Keller S.R."/>
            <person name="Mao J."/>
            <person name="Zhang R."/>
            <person name="Strauss S.H."/>
        </authorList>
    </citation>
    <scope>NUCLEOTIDE SEQUENCE</scope>
    <source>
        <strain evidence="1">GM15</strain>
        <tissue evidence="1">Leaf</tissue>
    </source>
</reference>